<evidence type="ECO:0000256" key="1">
    <source>
        <dbReference type="SAM" id="MobiDB-lite"/>
    </source>
</evidence>
<feature type="compositionally biased region" description="Basic and acidic residues" evidence="1">
    <location>
        <begin position="64"/>
        <end position="87"/>
    </location>
</feature>
<comment type="caution">
    <text evidence="2">The sequence shown here is derived from an EMBL/GenBank/DDBJ whole genome shotgun (WGS) entry which is preliminary data.</text>
</comment>
<evidence type="ECO:0000313" key="2">
    <source>
        <dbReference type="EMBL" id="VEL18432.1"/>
    </source>
</evidence>
<organism evidence="2 3">
    <name type="scientific">Protopolystoma xenopodis</name>
    <dbReference type="NCBI Taxonomy" id="117903"/>
    <lineage>
        <taxon>Eukaryota</taxon>
        <taxon>Metazoa</taxon>
        <taxon>Spiralia</taxon>
        <taxon>Lophotrochozoa</taxon>
        <taxon>Platyhelminthes</taxon>
        <taxon>Monogenea</taxon>
        <taxon>Polyopisthocotylea</taxon>
        <taxon>Polystomatidea</taxon>
        <taxon>Polystomatidae</taxon>
        <taxon>Protopolystoma</taxon>
    </lineage>
</organism>
<dbReference type="Proteomes" id="UP000784294">
    <property type="component" value="Unassembled WGS sequence"/>
</dbReference>
<dbReference type="AlphaFoldDB" id="A0A3S5AEF2"/>
<keyword evidence="3" id="KW-1185">Reference proteome</keyword>
<sequence>MAVGNVIGSGITGAGVAMMPRLHPARAPPPFLRQETATTQSSISLAPGDNDVKATVQFSVHWEAEKEEEHESGDGELEERSTKDTKKLHIQKTVKNMKDEQELIHIEPEDSLFNSAVPSLSVRLPDPSSTESGTQLILSAANEKAPQQSTYTDTARLTLKRRQKLHQFVHRPDAELNHLRLL</sequence>
<accession>A0A3S5AEF2</accession>
<reference evidence="2" key="1">
    <citation type="submission" date="2018-11" db="EMBL/GenBank/DDBJ databases">
        <authorList>
            <consortium name="Pathogen Informatics"/>
        </authorList>
    </citation>
    <scope>NUCLEOTIDE SEQUENCE</scope>
</reference>
<evidence type="ECO:0000313" key="3">
    <source>
        <dbReference type="Proteomes" id="UP000784294"/>
    </source>
</evidence>
<name>A0A3S5AEF2_9PLAT</name>
<protein>
    <submittedName>
        <fullName evidence="2">Uncharacterized protein</fullName>
    </submittedName>
</protein>
<dbReference type="EMBL" id="CAAALY010036983">
    <property type="protein sequence ID" value="VEL18432.1"/>
    <property type="molecule type" value="Genomic_DNA"/>
</dbReference>
<feature type="region of interest" description="Disordered" evidence="1">
    <location>
        <begin position="64"/>
        <end position="88"/>
    </location>
</feature>
<proteinExistence type="predicted"/>
<gene>
    <name evidence="2" type="ORF">PXEA_LOCUS11872</name>
</gene>